<dbReference type="InterPro" id="IPR011990">
    <property type="entry name" value="TPR-like_helical_dom_sf"/>
</dbReference>
<gene>
    <name evidence="4" type="ORF">FEM48_Zijuj08G0130100</name>
</gene>
<dbReference type="InterPro" id="IPR002885">
    <property type="entry name" value="PPR_rpt"/>
</dbReference>
<feature type="repeat" description="PPR" evidence="2">
    <location>
        <begin position="301"/>
        <end position="335"/>
    </location>
</feature>
<evidence type="ECO:0000313" key="4">
    <source>
        <dbReference type="EMBL" id="KAH7520306.1"/>
    </source>
</evidence>
<feature type="region of interest" description="Disordered" evidence="3">
    <location>
        <begin position="565"/>
        <end position="586"/>
    </location>
</feature>
<dbReference type="EMBL" id="JAEACU010000008">
    <property type="protein sequence ID" value="KAH7520306.1"/>
    <property type="molecule type" value="Genomic_DNA"/>
</dbReference>
<dbReference type="GO" id="GO:0009507">
    <property type="term" value="C:chloroplast"/>
    <property type="evidence" value="ECO:0007669"/>
    <property type="project" value="TreeGrafter"/>
</dbReference>
<evidence type="ECO:0000313" key="5">
    <source>
        <dbReference type="Proteomes" id="UP000813462"/>
    </source>
</evidence>
<dbReference type="NCBIfam" id="TIGR00756">
    <property type="entry name" value="PPR"/>
    <property type="match status" value="1"/>
</dbReference>
<comment type="caution">
    <text evidence="4">The sequence shown here is derived from an EMBL/GenBank/DDBJ whole genome shotgun (WGS) entry which is preliminary data.</text>
</comment>
<dbReference type="Pfam" id="PF01535">
    <property type="entry name" value="PPR"/>
    <property type="match status" value="2"/>
</dbReference>
<keyword evidence="1" id="KW-0677">Repeat</keyword>
<sequence length="663" mass="75141">MEALQGAPQIPPPQFEPDIEKIKRKLINKSVNPTPKIIHTLRKKEIQKHNRKLKRHRPSTIPTSHGAQEQALDEEFHFQSLNASKGLQQSRESENWCCCWEWRWGFDGRDAMAEAGKNDDIEIKEEWFDGEQRAWDPLKRRRSEVETIRFLSIGLVVWSLAEGTGSFQDDEKSCLYGSVYAFCRFVYTKLLAILGKARRPREALDIFNLMRRDCSIYPDMAAYRSIAVTLGQAGHLKELVNIIECMKQKPSKRTKNIIRYKNWNPVLEPDLVVYNAVMLQSGKFDLVHDFLKMKKSGEAPTALTYRVLVRAFWGEGKVNEAVEAVRDMEQRGVVGTSSVYYELACCLCCFGRWQDAMVEVGKMKKLSNSKPLEVTFTGMIAASMDAKKLFEEIKKVNPDSSHPSLDGEHNYLIPDEYTYSSMLKASASALQWDYFECVYKEMTLSGYQLDQSKHALLLPEASRAGKWHLLEHAFDTTLEAGEIPHPSWFTEMVFQLLGCGSGHMDDASLLDGNDEGFDFGRQDVLLQDSEQFIDGDPDCSEDPVMDCGDVPSCTSRDITGVEMVSGSSNNDNDDDGETNSHTGEIGFGKDMAYGEFSDPLDDKFSAFDPTEESKDDNVIIESLINGVDHSYESDLPSAYEVLEAWKESRRKDGIVFPFQLGHR</sequence>
<accession>A0A978UZ90</accession>
<reference evidence="4" key="1">
    <citation type="journal article" date="2021" name="Front. Plant Sci.">
        <title>Chromosome-Scale Genome Assembly for Chinese Sour Jujube and Insights Into Its Genome Evolution and Domestication Signature.</title>
        <authorList>
            <person name="Shen L.-Y."/>
            <person name="Luo H."/>
            <person name="Wang X.-L."/>
            <person name="Wang X.-M."/>
            <person name="Qiu X.-J."/>
            <person name="Liu H."/>
            <person name="Zhou S.-S."/>
            <person name="Jia K.-H."/>
            <person name="Nie S."/>
            <person name="Bao Y.-T."/>
            <person name="Zhang R.-G."/>
            <person name="Yun Q.-Z."/>
            <person name="Chai Y.-H."/>
            <person name="Lu J.-Y."/>
            <person name="Li Y."/>
            <person name="Zhao S.-W."/>
            <person name="Mao J.-F."/>
            <person name="Jia S.-G."/>
            <person name="Mao Y.-M."/>
        </authorList>
    </citation>
    <scope>NUCLEOTIDE SEQUENCE</scope>
    <source>
        <strain evidence="4">AT0</strain>
        <tissue evidence="4">Leaf</tissue>
    </source>
</reference>
<dbReference type="GO" id="GO:0009658">
    <property type="term" value="P:chloroplast organization"/>
    <property type="evidence" value="ECO:0007669"/>
    <property type="project" value="InterPro"/>
</dbReference>
<dbReference type="PANTHER" id="PTHR46935:SF2">
    <property type="entry name" value="PENTACOTRIPEPTIDE-REPEAT REGION OF PRORP DOMAIN-CONTAINING PROTEIN"/>
    <property type="match status" value="1"/>
</dbReference>
<dbReference type="Gene3D" id="1.25.40.10">
    <property type="entry name" value="Tetratricopeptide repeat domain"/>
    <property type="match status" value="2"/>
</dbReference>
<evidence type="ECO:0008006" key="6">
    <source>
        <dbReference type="Google" id="ProtNLM"/>
    </source>
</evidence>
<dbReference type="Proteomes" id="UP000813462">
    <property type="component" value="Unassembled WGS sequence"/>
</dbReference>
<dbReference type="PANTHER" id="PTHR46935">
    <property type="entry name" value="OS01G0674700 PROTEIN"/>
    <property type="match status" value="1"/>
</dbReference>
<evidence type="ECO:0000256" key="1">
    <source>
        <dbReference type="ARBA" id="ARBA00022737"/>
    </source>
</evidence>
<dbReference type="AlphaFoldDB" id="A0A978UZ90"/>
<evidence type="ECO:0000256" key="2">
    <source>
        <dbReference type="PROSITE-ProRule" id="PRU00708"/>
    </source>
</evidence>
<dbReference type="PROSITE" id="PS51375">
    <property type="entry name" value="PPR"/>
    <property type="match status" value="1"/>
</dbReference>
<proteinExistence type="predicted"/>
<name>A0A978UZ90_ZIZJJ</name>
<evidence type="ECO:0000256" key="3">
    <source>
        <dbReference type="SAM" id="MobiDB-lite"/>
    </source>
</evidence>
<protein>
    <recommendedName>
        <fullName evidence="6">Pentatricopeptide repeat-containing protein At5g67570, chloroplastic</fullName>
    </recommendedName>
</protein>
<dbReference type="InterPro" id="IPR044645">
    <property type="entry name" value="DG1/EMB2279-like"/>
</dbReference>
<organism evidence="4 5">
    <name type="scientific">Ziziphus jujuba var. spinosa</name>
    <dbReference type="NCBI Taxonomy" id="714518"/>
    <lineage>
        <taxon>Eukaryota</taxon>
        <taxon>Viridiplantae</taxon>
        <taxon>Streptophyta</taxon>
        <taxon>Embryophyta</taxon>
        <taxon>Tracheophyta</taxon>
        <taxon>Spermatophyta</taxon>
        <taxon>Magnoliopsida</taxon>
        <taxon>eudicotyledons</taxon>
        <taxon>Gunneridae</taxon>
        <taxon>Pentapetalae</taxon>
        <taxon>rosids</taxon>
        <taxon>fabids</taxon>
        <taxon>Rosales</taxon>
        <taxon>Rhamnaceae</taxon>
        <taxon>Paliureae</taxon>
        <taxon>Ziziphus</taxon>
    </lineage>
</organism>